<dbReference type="SUPFAM" id="SSF46785">
    <property type="entry name" value="Winged helix' DNA-binding domain"/>
    <property type="match status" value="1"/>
</dbReference>
<protein>
    <submittedName>
        <fullName evidence="4">ROK family protein</fullName>
    </submittedName>
</protein>
<dbReference type="InterPro" id="IPR000600">
    <property type="entry name" value="ROK"/>
</dbReference>
<comment type="caution">
    <text evidence="4">The sequence shown here is derived from an EMBL/GenBank/DDBJ whole genome shotgun (WGS) entry which is preliminary data.</text>
</comment>
<dbReference type="RefSeq" id="WP_171654194.1">
    <property type="nucleotide sequence ID" value="NZ_WHOD01000087.1"/>
</dbReference>
<keyword evidence="3" id="KW-0859">Xylose metabolism</keyword>
<gene>
    <name evidence="4" type="ORF">GC093_22495</name>
</gene>
<keyword evidence="3" id="KW-0119">Carbohydrate metabolism</keyword>
<dbReference type="InterPro" id="IPR043129">
    <property type="entry name" value="ATPase_NBD"/>
</dbReference>
<evidence type="ECO:0000313" key="4">
    <source>
        <dbReference type="EMBL" id="NOU95968.1"/>
    </source>
</evidence>
<keyword evidence="5" id="KW-1185">Reference proteome</keyword>
<accession>A0A972GTB4</accession>
<dbReference type="PANTHER" id="PTHR18964:SF149">
    <property type="entry name" value="BIFUNCTIONAL UDP-N-ACETYLGLUCOSAMINE 2-EPIMERASE_N-ACETYLMANNOSAMINE KINASE"/>
    <property type="match status" value="1"/>
</dbReference>
<evidence type="ECO:0000256" key="3">
    <source>
        <dbReference type="ARBA" id="ARBA00022629"/>
    </source>
</evidence>
<dbReference type="EMBL" id="WHOD01000087">
    <property type="protein sequence ID" value="NOU95968.1"/>
    <property type="molecule type" value="Genomic_DNA"/>
</dbReference>
<dbReference type="Gene3D" id="3.30.420.40">
    <property type="match status" value="2"/>
</dbReference>
<evidence type="ECO:0000256" key="1">
    <source>
        <dbReference type="ARBA" id="ARBA00002486"/>
    </source>
</evidence>
<dbReference type="Proteomes" id="UP000641588">
    <property type="component" value="Unassembled WGS sequence"/>
</dbReference>
<dbReference type="InterPro" id="IPR036388">
    <property type="entry name" value="WH-like_DNA-bd_sf"/>
</dbReference>
<dbReference type="GO" id="GO:0042732">
    <property type="term" value="P:D-xylose metabolic process"/>
    <property type="evidence" value="ECO:0007669"/>
    <property type="project" value="UniProtKB-KW"/>
</dbReference>
<reference evidence="4" key="1">
    <citation type="submission" date="2019-10" db="EMBL/GenBank/DDBJ databases">
        <title>Description of Paenibacillus glebae sp. nov.</title>
        <authorList>
            <person name="Carlier A."/>
            <person name="Qi S."/>
        </authorList>
    </citation>
    <scope>NUCLEOTIDE SEQUENCE</scope>
    <source>
        <strain evidence="4">LMG 31456</strain>
    </source>
</reference>
<organism evidence="4 5">
    <name type="scientific">Paenibacillus foliorum</name>
    <dbReference type="NCBI Taxonomy" id="2654974"/>
    <lineage>
        <taxon>Bacteria</taxon>
        <taxon>Bacillati</taxon>
        <taxon>Bacillota</taxon>
        <taxon>Bacilli</taxon>
        <taxon>Bacillales</taxon>
        <taxon>Paenibacillaceae</taxon>
        <taxon>Paenibacillus</taxon>
    </lineage>
</organism>
<dbReference type="SUPFAM" id="SSF53067">
    <property type="entry name" value="Actin-like ATPase domain"/>
    <property type="match status" value="1"/>
</dbReference>
<proteinExistence type="inferred from homology"/>
<evidence type="ECO:0000313" key="5">
    <source>
        <dbReference type="Proteomes" id="UP000641588"/>
    </source>
</evidence>
<evidence type="ECO:0000256" key="2">
    <source>
        <dbReference type="ARBA" id="ARBA00006479"/>
    </source>
</evidence>
<dbReference type="PANTHER" id="PTHR18964">
    <property type="entry name" value="ROK (REPRESSOR, ORF, KINASE) FAMILY"/>
    <property type="match status" value="1"/>
</dbReference>
<name>A0A972GTB4_9BACL</name>
<dbReference type="InterPro" id="IPR036390">
    <property type="entry name" value="WH_DNA-bd_sf"/>
</dbReference>
<dbReference type="AlphaFoldDB" id="A0A972GTB4"/>
<dbReference type="Pfam" id="PF00480">
    <property type="entry name" value="ROK"/>
    <property type="match status" value="1"/>
</dbReference>
<sequence>MQLLSIHERIGSRKHKEIYELIRRQGTVSKIDLLEQSQMTGSTLTRTLEELTAQGWLVEAGFGESTGGRRPILYQTNPLAGHVFGLDISRMSSKLILCDLHMNKLESKSWIMDENMTPVRLLNEIAETALAMMEAHGLTADGVLGMGIGAVGPLDRFAGVIMEPLYFPAAGWRDVHITSFLQEKLGFPISLDNGANTAIIGESWSDRNRDYRHLLYVHVGVGIRSAMMSNGKVVYGAVDMEGSIGQMIIQTDGPRLGDHGNYGCLETFASIHALEQKAHSRLKQGRESSLRYMEKDPDKISFTHLVQALKENDPLTVEIYSQAATYFGIGLSNLLNILHPEKVILGGSLISSHPSFFQMATRVAIRNTYHYPTYQVVFSQGHLGEEALVTGAAIMIINQLTEV</sequence>
<comment type="similarity">
    <text evidence="2">Belongs to the ROK (NagC/XylR) family.</text>
</comment>
<dbReference type="Gene3D" id="1.10.10.10">
    <property type="entry name" value="Winged helix-like DNA-binding domain superfamily/Winged helix DNA-binding domain"/>
    <property type="match status" value="1"/>
</dbReference>
<comment type="function">
    <text evidence="1">Transcriptional repressor of xylose-utilizing enzymes.</text>
</comment>